<reference evidence="2" key="2">
    <citation type="submission" date="2020-05" db="UniProtKB">
        <authorList>
            <consortium name="EnsemblMetazoa"/>
        </authorList>
    </citation>
    <scope>IDENTIFICATION</scope>
    <source>
        <strain evidence="2">IAEA</strain>
    </source>
</reference>
<evidence type="ECO:0000313" key="2">
    <source>
        <dbReference type="EnsemblMetazoa" id="GPPI021112-PA"/>
    </source>
</evidence>
<protein>
    <submittedName>
        <fullName evidence="2">Uncharacterized protein</fullName>
    </submittedName>
</protein>
<evidence type="ECO:0000313" key="3">
    <source>
        <dbReference type="Proteomes" id="UP000092460"/>
    </source>
</evidence>
<dbReference type="VEuPathDB" id="VectorBase:GPPI021112"/>
<dbReference type="EMBL" id="JXJN01009419">
    <property type="status" value="NOT_ANNOTATED_CDS"/>
    <property type="molecule type" value="Genomic_DNA"/>
</dbReference>
<feature type="signal peptide" evidence="1">
    <location>
        <begin position="1"/>
        <end position="21"/>
    </location>
</feature>
<reference evidence="3" key="1">
    <citation type="submission" date="2015-01" db="EMBL/GenBank/DDBJ databases">
        <authorList>
            <person name="Aksoy S."/>
            <person name="Warren W."/>
            <person name="Wilson R.K."/>
        </authorList>
    </citation>
    <scope>NUCLEOTIDE SEQUENCE [LARGE SCALE GENOMIC DNA]</scope>
    <source>
        <strain evidence="3">IAEA</strain>
    </source>
</reference>
<keyword evidence="1" id="KW-0732">Signal</keyword>
<accession>A0A1B0B788</accession>
<dbReference type="Proteomes" id="UP000092460">
    <property type="component" value="Unassembled WGS sequence"/>
</dbReference>
<dbReference type="AlphaFoldDB" id="A0A1B0B788"/>
<name>A0A1B0B788_9MUSC</name>
<proteinExistence type="predicted"/>
<dbReference type="EnsemblMetazoa" id="GPPI021112-RA">
    <property type="protein sequence ID" value="GPPI021112-PA"/>
    <property type="gene ID" value="GPPI021112"/>
</dbReference>
<keyword evidence="3" id="KW-1185">Reference proteome</keyword>
<evidence type="ECO:0000256" key="1">
    <source>
        <dbReference type="SAM" id="SignalP"/>
    </source>
</evidence>
<sequence>FLSGFILLWCILLLFFGISRDWKQPFRYTVSELTFKHVCSNPKVSCSAILNITRKSFAKDKYHTQITGFRKTFLKKENIVSSWSRVLNLEPWTMARKQMIINKSEHHSFLFSKMSETIKLRIFHLTYFCLQSVQLNCDSNAIKQTQIDKAEPIKSIPLQILIAKGFLDKISLVNMIS</sequence>
<organism evidence="2 3">
    <name type="scientific">Glossina palpalis gambiensis</name>
    <dbReference type="NCBI Taxonomy" id="67801"/>
    <lineage>
        <taxon>Eukaryota</taxon>
        <taxon>Metazoa</taxon>
        <taxon>Ecdysozoa</taxon>
        <taxon>Arthropoda</taxon>
        <taxon>Hexapoda</taxon>
        <taxon>Insecta</taxon>
        <taxon>Pterygota</taxon>
        <taxon>Neoptera</taxon>
        <taxon>Endopterygota</taxon>
        <taxon>Diptera</taxon>
        <taxon>Brachycera</taxon>
        <taxon>Muscomorpha</taxon>
        <taxon>Hippoboscoidea</taxon>
        <taxon>Glossinidae</taxon>
        <taxon>Glossina</taxon>
    </lineage>
</organism>
<feature type="chain" id="PRO_5008404563" evidence="1">
    <location>
        <begin position="22"/>
        <end position="177"/>
    </location>
</feature>